<dbReference type="Gene3D" id="1.10.3730.20">
    <property type="match status" value="2"/>
</dbReference>
<sequence length="307" mass="33182">MPHSANFRASVYMLLAMGTFTFGDSITKYLSEEMGVGQYIFLRGLFATTLIGLFALKKGALFHPSLDGKTIIRVLSEVFASVSYIYSLAHLSQAFCSAVFQANPLVVTLGAALFLREKVGWRRWLCIIIGLMGVLIIIRPGASGSESLLAITILLASIIFAASRDLVTRQISPQVPALYISTLTAAVITITGAILIKPMGGWQPLSLTAIAITAIAALLLIVGYHFIILAMREGEVSFVSPFRYSSLLWAMILSTLVFQQAPDFYTIVGALIIVASGIYMVYRESVLKKMAEAKSTLATIPTGVDPS</sequence>
<dbReference type="EMBL" id="JBHSEL010000017">
    <property type="protein sequence ID" value="MFC4623865.1"/>
    <property type="molecule type" value="Genomic_DNA"/>
</dbReference>
<gene>
    <name evidence="3" type="ORF">ACFO1V_01240</name>
</gene>
<feature type="transmembrane region" description="Helical" evidence="1">
    <location>
        <begin position="148"/>
        <end position="166"/>
    </location>
</feature>
<feature type="transmembrane region" description="Helical" evidence="1">
    <location>
        <begin position="12"/>
        <end position="30"/>
    </location>
</feature>
<comment type="caution">
    <text evidence="3">The sequence shown here is derived from an EMBL/GenBank/DDBJ whole genome shotgun (WGS) entry which is preliminary data.</text>
</comment>
<feature type="transmembrane region" description="Helical" evidence="1">
    <location>
        <begin position="264"/>
        <end position="282"/>
    </location>
</feature>
<keyword evidence="4" id="KW-1185">Reference proteome</keyword>
<dbReference type="RefSeq" id="WP_380075034.1">
    <property type="nucleotide sequence ID" value="NZ_JBHSEL010000017.1"/>
</dbReference>
<keyword evidence="1" id="KW-0472">Membrane</keyword>
<dbReference type="InterPro" id="IPR037185">
    <property type="entry name" value="EmrE-like"/>
</dbReference>
<accession>A0ABV9H320</accession>
<dbReference type="Pfam" id="PF00892">
    <property type="entry name" value="EamA"/>
    <property type="match status" value="2"/>
</dbReference>
<evidence type="ECO:0000256" key="1">
    <source>
        <dbReference type="SAM" id="Phobius"/>
    </source>
</evidence>
<feature type="domain" description="EamA" evidence="2">
    <location>
        <begin position="150"/>
        <end position="280"/>
    </location>
</feature>
<protein>
    <submittedName>
        <fullName evidence="3">DMT family transporter</fullName>
    </submittedName>
</protein>
<proteinExistence type="predicted"/>
<evidence type="ECO:0000313" key="4">
    <source>
        <dbReference type="Proteomes" id="UP001596042"/>
    </source>
</evidence>
<dbReference type="InterPro" id="IPR000620">
    <property type="entry name" value="EamA_dom"/>
</dbReference>
<keyword evidence="1" id="KW-0812">Transmembrane</keyword>
<feature type="transmembrane region" description="Helical" evidence="1">
    <location>
        <begin position="36"/>
        <end position="56"/>
    </location>
</feature>
<dbReference type="PANTHER" id="PTHR22911">
    <property type="entry name" value="ACYL-MALONYL CONDENSING ENZYME-RELATED"/>
    <property type="match status" value="1"/>
</dbReference>
<feature type="domain" description="EamA" evidence="2">
    <location>
        <begin position="11"/>
        <end position="138"/>
    </location>
</feature>
<feature type="transmembrane region" description="Helical" evidence="1">
    <location>
        <begin position="208"/>
        <end position="230"/>
    </location>
</feature>
<feature type="transmembrane region" description="Helical" evidence="1">
    <location>
        <begin position="92"/>
        <end position="115"/>
    </location>
</feature>
<feature type="transmembrane region" description="Helical" evidence="1">
    <location>
        <begin position="124"/>
        <end position="142"/>
    </location>
</feature>
<dbReference type="SUPFAM" id="SSF103481">
    <property type="entry name" value="Multidrug resistance efflux transporter EmrE"/>
    <property type="match status" value="2"/>
</dbReference>
<dbReference type="Proteomes" id="UP001596042">
    <property type="component" value="Unassembled WGS sequence"/>
</dbReference>
<evidence type="ECO:0000259" key="2">
    <source>
        <dbReference type="Pfam" id="PF00892"/>
    </source>
</evidence>
<reference evidence="4" key="1">
    <citation type="journal article" date="2019" name="Int. J. Syst. Evol. Microbiol.">
        <title>The Global Catalogue of Microorganisms (GCM) 10K type strain sequencing project: providing services to taxonomists for standard genome sequencing and annotation.</title>
        <authorList>
            <consortium name="The Broad Institute Genomics Platform"/>
            <consortium name="The Broad Institute Genome Sequencing Center for Infectious Disease"/>
            <person name="Wu L."/>
            <person name="Ma J."/>
        </authorList>
    </citation>
    <scope>NUCLEOTIDE SEQUENCE [LARGE SCALE GENOMIC DNA]</scope>
    <source>
        <strain evidence="4">CGMCC 1.15731</strain>
    </source>
</reference>
<organism evidence="3 4">
    <name type="scientific">Daeguia caeni</name>
    <dbReference type="NCBI Taxonomy" id="439612"/>
    <lineage>
        <taxon>Bacteria</taxon>
        <taxon>Pseudomonadati</taxon>
        <taxon>Pseudomonadota</taxon>
        <taxon>Alphaproteobacteria</taxon>
        <taxon>Hyphomicrobiales</taxon>
        <taxon>Brucellaceae</taxon>
        <taxon>Daeguia</taxon>
    </lineage>
</organism>
<feature type="transmembrane region" description="Helical" evidence="1">
    <location>
        <begin position="242"/>
        <end position="258"/>
    </location>
</feature>
<keyword evidence="1" id="KW-1133">Transmembrane helix</keyword>
<evidence type="ECO:0000313" key="3">
    <source>
        <dbReference type="EMBL" id="MFC4623865.1"/>
    </source>
</evidence>
<dbReference type="PANTHER" id="PTHR22911:SF135">
    <property type="entry name" value="BLR4310 PROTEIN"/>
    <property type="match status" value="1"/>
</dbReference>
<name>A0ABV9H320_9HYPH</name>
<feature type="transmembrane region" description="Helical" evidence="1">
    <location>
        <begin position="178"/>
        <end position="196"/>
    </location>
</feature>